<feature type="transmembrane region" description="Helical" evidence="10">
    <location>
        <begin position="64"/>
        <end position="83"/>
    </location>
</feature>
<keyword evidence="4 10" id="KW-1133">Transmembrane helix</keyword>
<keyword evidence="6 10" id="KW-0407">Ion channel</keyword>
<evidence type="ECO:0000256" key="3">
    <source>
        <dbReference type="ARBA" id="ARBA00022692"/>
    </source>
</evidence>
<accession>A0A142VBD9</accession>
<evidence type="ECO:0000256" key="6">
    <source>
        <dbReference type="ARBA" id="ARBA00023303"/>
    </source>
</evidence>
<evidence type="ECO:0000256" key="4">
    <source>
        <dbReference type="ARBA" id="ARBA00022989"/>
    </source>
</evidence>
<keyword evidence="10" id="KW-0406">Ion transport</keyword>
<protein>
    <recommendedName>
        <fullName evidence="10">Fluoride-specific ion channel FluC</fullName>
    </recommendedName>
</protein>
<comment type="subcellular location">
    <subcellularLocation>
        <location evidence="1 10">Cell membrane</location>
        <topology evidence="1 10">Multi-pass membrane protein</topology>
    </subcellularLocation>
</comment>
<evidence type="ECO:0000256" key="5">
    <source>
        <dbReference type="ARBA" id="ARBA00023136"/>
    </source>
</evidence>
<organism evidence="11 14">
    <name type="scientific">Dehalococcoides mccartyi</name>
    <dbReference type="NCBI Taxonomy" id="61435"/>
    <lineage>
        <taxon>Bacteria</taxon>
        <taxon>Bacillati</taxon>
        <taxon>Chloroflexota</taxon>
        <taxon>Dehalococcoidia</taxon>
        <taxon>Dehalococcoidales</taxon>
        <taxon>Dehalococcoidaceae</taxon>
        <taxon>Dehalococcoides</taxon>
    </lineage>
</organism>
<evidence type="ECO:0000256" key="9">
    <source>
        <dbReference type="ARBA" id="ARBA00049940"/>
    </source>
</evidence>
<dbReference type="Pfam" id="PF02537">
    <property type="entry name" value="CRCB"/>
    <property type="match status" value="1"/>
</dbReference>
<dbReference type="OrthoDB" id="9815830at2"/>
<dbReference type="OMA" id="NDKWLNG"/>
<evidence type="ECO:0000313" key="12">
    <source>
        <dbReference type="EMBL" id="RAL69021.1"/>
    </source>
</evidence>
<dbReference type="PANTHER" id="PTHR28259">
    <property type="entry name" value="FLUORIDE EXPORT PROTEIN 1-RELATED"/>
    <property type="match status" value="1"/>
</dbReference>
<comment type="function">
    <text evidence="9 10">Fluoride-specific ion channel. Important for reducing fluoride concentration in the cell, thus reducing its toxicity.</text>
</comment>
<comment type="activity regulation">
    <text evidence="10">Na(+) is not transported, but it plays an essential structural role and its presence is essential for fluoride channel function.</text>
</comment>
<evidence type="ECO:0000256" key="1">
    <source>
        <dbReference type="ARBA" id="ARBA00004651"/>
    </source>
</evidence>
<name>A0A142VBD9_9CHLR</name>
<dbReference type="AlphaFoldDB" id="A0A142VBD9"/>
<dbReference type="NCBIfam" id="TIGR00494">
    <property type="entry name" value="crcB"/>
    <property type="match status" value="1"/>
</dbReference>
<dbReference type="RefSeq" id="WP_010937175.1">
    <property type="nucleotide sequence ID" value="NZ_AP024514.1"/>
</dbReference>
<dbReference type="PANTHER" id="PTHR28259:SF1">
    <property type="entry name" value="FLUORIDE EXPORT PROTEIN 1-RELATED"/>
    <property type="match status" value="1"/>
</dbReference>
<sequence>MGEILLLAAGGALGAVSRYGLNNLTVKLLGDSFPYGTLIVNCLGCFVLGFLMQWGFSSDSHNTHLKLMLTAGFLGAFTTFSTFSYETLDCFKNGDYFNGFSNILANVLLGLLMVFIGAYLGSLLKQNSGT</sequence>
<reference evidence="15 16" key="2">
    <citation type="submission" date="2018-05" db="EMBL/GenBank/DDBJ databases">
        <title>Draft genome sequences of Dehalococcoides mccartyi strains RC and KS.</title>
        <authorList>
            <person name="Higgins S.A."/>
            <person name="Padilla-Crespo E."/>
            <person name="Loeffler F.E."/>
        </authorList>
    </citation>
    <scope>NUCLEOTIDE SEQUENCE [LARGE SCALE GENOMIC DNA]</scope>
    <source>
        <strain evidence="13 15">KS</strain>
        <strain evidence="12 16">RC</strain>
    </source>
</reference>
<evidence type="ECO:0000313" key="11">
    <source>
        <dbReference type="EMBL" id="AMU87144.1"/>
    </source>
</evidence>
<dbReference type="Proteomes" id="UP000076394">
    <property type="component" value="Chromosome"/>
</dbReference>
<keyword evidence="10" id="KW-0479">Metal-binding</keyword>
<gene>
    <name evidence="10" type="primary">fluC</name>
    <name evidence="10" type="synonym">crcB</name>
    <name evidence="13" type="ORF">C1G86_1391</name>
    <name evidence="12" type="ORF">C1G87_1355</name>
    <name evidence="11" type="ORF">Dm11a5_1318</name>
</gene>
<evidence type="ECO:0000256" key="7">
    <source>
        <dbReference type="ARBA" id="ARBA00035120"/>
    </source>
</evidence>
<evidence type="ECO:0000313" key="13">
    <source>
        <dbReference type="EMBL" id="RAL70195.1"/>
    </source>
</evidence>
<dbReference type="GO" id="GO:0062054">
    <property type="term" value="F:fluoride channel activity"/>
    <property type="evidence" value="ECO:0007669"/>
    <property type="project" value="UniProtKB-UniRule"/>
</dbReference>
<keyword evidence="3 10" id="KW-0812">Transmembrane</keyword>
<dbReference type="GeneID" id="3229265"/>
<reference evidence="11 14" key="1">
    <citation type="submission" date="2015-03" db="EMBL/GenBank/DDBJ databases">
        <title>Genomic characterization of Dehalococcoides mccartyi strain 11a5, an unusal plasmid-containing chloroethene dechlorinator.</title>
        <authorList>
            <person name="Zhao S."/>
            <person name="Ding C."/>
            <person name="He J."/>
        </authorList>
    </citation>
    <scope>NUCLEOTIDE SEQUENCE [LARGE SCALE GENOMIC DNA]</scope>
    <source>
        <strain evidence="11 14">11a5</strain>
    </source>
</reference>
<feature type="transmembrane region" description="Helical" evidence="10">
    <location>
        <begin position="34"/>
        <end position="52"/>
    </location>
</feature>
<dbReference type="EMBL" id="QGLC01000017">
    <property type="protein sequence ID" value="RAL69021.1"/>
    <property type="molecule type" value="Genomic_DNA"/>
</dbReference>
<keyword evidence="2 10" id="KW-1003">Cell membrane</keyword>
<evidence type="ECO:0000256" key="10">
    <source>
        <dbReference type="HAMAP-Rule" id="MF_00454"/>
    </source>
</evidence>
<evidence type="ECO:0000313" key="14">
    <source>
        <dbReference type="Proteomes" id="UP000076394"/>
    </source>
</evidence>
<dbReference type="InterPro" id="IPR003691">
    <property type="entry name" value="FluC"/>
</dbReference>
<keyword evidence="10" id="KW-0915">Sodium</keyword>
<dbReference type="EMBL" id="QGLD01000015">
    <property type="protein sequence ID" value="RAL70195.1"/>
    <property type="molecule type" value="Genomic_DNA"/>
</dbReference>
<dbReference type="EMBL" id="CP011127">
    <property type="protein sequence ID" value="AMU87144.1"/>
    <property type="molecule type" value="Genomic_DNA"/>
</dbReference>
<keyword evidence="10" id="KW-0813">Transport</keyword>
<dbReference type="Proteomes" id="UP000249146">
    <property type="component" value="Unassembled WGS sequence"/>
</dbReference>
<dbReference type="Proteomes" id="UP000248786">
    <property type="component" value="Unassembled WGS sequence"/>
</dbReference>
<dbReference type="GO" id="GO:0046872">
    <property type="term" value="F:metal ion binding"/>
    <property type="evidence" value="ECO:0007669"/>
    <property type="project" value="UniProtKB-KW"/>
</dbReference>
<dbReference type="GO" id="GO:0005886">
    <property type="term" value="C:plasma membrane"/>
    <property type="evidence" value="ECO:0007669"/>
    <property type="project" value="UniProtKB-SubCell"/>
</dbReference>
<evidence type="ECO:0000313" key="15">
    <source>
        <dbReference type="Proteomes" id="UP000248786"/>
    </source>
</evidence>
<dbReference type="GO" id="GO:0140114">
    <property type="term" value="P:cellular detoxification of fluoride"/>
    <property type="evidence" value="ECO:0007669"/>
    <property type="project" value="UniProtKB-UniRule"/>
</dbReference>
<proteinExistence type="inferred from homology"/>
<feature type="binding site" evidence="10">
    <location>
        <position position="78"/>
    </location>
    <ligand>
        <name>Na(+)</name>
        <dbReference type="ChEBI" id="CHEBI:29101"/>
        <note>structural</note>
    </ligand>
</feature>
<dbReference type="SMR" id="A0A142VBD9"/>
<feature type="binding site" evidence="10">
    <location>
        <position position="75"/>
    </location>
    <ligand>
        <name>Na(+)</name>
        <dbReference type="ChEBI" id="CHEBI:29101"/>
        <note>structural</note>
    </ligand>
</feature>
<evidence type="ECO:0000256" key="8">
    <source>
        <dbReference type="ARBA" id="ARBA00035585"/>
    </source>
</evidence>
<dbReference type="PATRIC" id="fig|61435.13.peg.1339"/>
<evidence type="ECO:0000313" key="16">
    <source>
        <dbReference type="Proteomes" id="UP000249146"/>
    </source>
</evidence>
<feature type="transmembrane region" description="Helical" evidence="10">
    <location>
        <begin position="103"/>
        <end position="124"/>
    </location>
</feature>
<evidence type="ECO:0000256" key="2">
    <source>
        <dbReference type="ARBA" id="ARBA00022475"/>
    </source>
</evidence>
<dbReference type="HAMAP" id="MF_00454">
    <property type="entry name" value="FluC"/>
    <property type="match status" value="1"/>
</dbReference>
<comment type="catalytic activity">
    <reaction evidence="8">
        <text>fluoride(in) = fluoride(out)</text>
        <dbReference type="Rhea" id="RHEA:76159"/>
        <dbReference type="ChEBI" id="CHEBI:17051"/>
    </reaction>
    <physiologicalReaction direction="left-to-right" evidence="8">
        <dbReference type="Rhea" id="RHEA:76160"/>
    </physiologicalReaction>
</comment>
<keyword evidence="5 10" id="KW-0472">Membrane</keyword>
<comment type="similarity">
    <text evidence="7 10">Belongs to the fluoride channel Fluc/FEX (TC 1.A.43) family.</text>
</comment>